<keyword evidence="3" id="KW-1185">Reference proteome</keyword>
<protein>
    <recommendedName>
        <fullName evidence="4">Restriction endonuclease type IV Mrr domain-containing protein</fullName>
    </recommendedName>
</protein>
<sequence>MTTVNQIHRATQIRIALDLLGERNGHHDFEQICHHLTSKFIAPNVRISTGPVSAGGDQGRDGESYWSETFSPDGDLAFCCTIQKNDLPKKVRSDVTKACTTGRPVQRVIFFTAQGMAIATQHQLQQWARSAHGVDLQIWDGPHIADQLAGSRAMDDVVESYLKIASESGVRRFLKSPTVRALLLLLLLLLAAVIVRHQLPRHYSLVYEKRRLTAVAGQCASDWRTKNTATRSTVDADRAAVTLATGPTGVGTSSDARDLAFYDNCDEGILRMIFYLGMATVPREPSTPQECDEAAPSDRKSKVVEPRSGLWLCTRTDDDALALVEIRTVTFDPRSSGFQADLWLTLWR</sequence>
<name>A0ABS3V2A6_9ACTN</name>
<comment type="caution">
    <text evidence="2">The sequence shown here is derived from an EMBL/GenBank/DDBJ whole genome shotgun (WGS) entry which is preliminary data.</text>
</comment>
<organism evidence="2 3">
    <name type="scientific">Micromonospora antibiotica</name>
    <dbReference type="NCBI Taxonomy" id="2807623"/>
    <lineage>
        <taxon>Bacteria</taxon>
        <taxon>Bacillati</taxon>
        <taxon>Actinomycetota</taxon>
        <taxon>Actinomycetes</taxon>
        <taxon>Micromonosporales</taxon>
        <taxon>Micromonosporaceae</taxon>
        <taxon>Micromonospora</taxon>
    </lineage>
</organism>
<evidence type="ECO:0000313" key="2">
    <source>
        <dbReference type="EMBL" id="MBO4159746.1"/>
    </source>
</evidence>
<accession>A0ABS3V2A6</accession>
<dbReference type="EMBL" id="JAGFWR010000001">
    <property type="protein sequence ID" value="MBO4159746.1"/>
    <property type="molecule type" value="Genomic_DNA"/>
</dbReference>
<gene>
    <name evidence="2" type="ORF">JQN83_02840</name>
</gene>
<dbReference type="RefSeq" id="WP_208565418.1">
    <property type="nucleotide sequence ID" value="NZ_JAGFWR010000001.1"/>
</dbReference>
<dbReference type="Proteomes" id="UP000671399">
    <property type="component" value="Unassembled WGS sequence"/>
</dbReference>
<proteinExistence type="predicted"/>
<evidence type="ECO:0008006" key="4">
    <source>
        <dbReference type="Google" id="ProtNLM"/>
    </source>
</evidence>
<reference evidence="2 3" key="1">
    <citation type="submission" date="2021-03" db="EMBL/GenBank/DDBJ databases">
        <authorList>
            <person name="Lee D.-H."/>
        </authorList>
    </citation>
    <scope>NUCLEOTIDE SEQUENCE [LARGE SCALE GENOMIC DNA]</scope>
    <source>
        <strain evidence="2 3">MMS20-R2-23</strain>
    </source>
</reference>
<evidence type="ECO:0000256" key="1">
    <source>
        <dbReference type="SAM" id="Phobius"/>
    </source>
</evidence>
<keyword evidence="1" id="KW-0812">Transmembrane</keyword>
<keyword evidence="1" id="KW-0472">Membrane</keyword>
<evidence type="ECO:0000313" key="3">
    <source>
        <dbReference type="Proteomes" id="UP000671399"/>
    </source>
</evidence>
<keyword evidence="1" id="KW-1133">Transmembrane helix</keyword>
<feature type="transmembrane region" description="Helical" evidence="1">
    <location>
        <begin position="181"/>
        <end position="199"/>
    </location>
</feature>